<feature type="compositionally biased region" description="Polar residues" evidence="1">
    <location>
        <begin position="11"/>
        <end position="23"/>
    </location>
</feature>
<dbReference type="Pfam" id="PF24831">
    <property type="entry name" value="DUF7715"/>
    <property type="match status" value="1"/>
</dbReference>
<evidence type="ECO:0000256" key="1">
    <source>
        <dbReference type="SAM" id="MobiDB-lite"/>
    </source>
</evidence>
<reference evidence="3" key="1">
    <citation type="journal article" date="2014" name="Int. J. Syst. Evol. Microbiol.">
        <title>Complete genome sequence of Corynebacterium casei LMG S-19264T (=DSM 44701T), isolated from a smear-ripened cheese.</title>
        <authorList>
            <consortium name="US DOE Joint Genome Institute (JGI-PGF)"/>
            <person name="Walter F."/>
            <person name="Albersmeier A."/>
            <person name="Kalinowski J."/>
            <person name="Ruckert C."/>
        </authorList>
    </citation>
    <scope>NUCLEOTIDE SEQUENCE</scope>
    <source>
        <strain evidence="3">CGMCC 4.5737</strain>
    </source>
</reference>
<feature type="region of interest" description="Disordered" evidence="1">
    <location>
        <begin position="1"/>
        <end position="23"/>
    </location>
</feature>
<keyword evidence="4" id="KW-1185">Reference proteome</keyword>
<dbReference type="RefSeq" id="WP_189060185.1">
    <property type="nucleotide sequence ID" value="NZ_BMMK01000022.1"/>
</dbReference>
<dbReference type="AlphaFoldDB" id="A0A8J3FVE7"/>
<protein>
    <recommendedName>
        <fullName evidence="2">DUF7715 domain-containing protein</fullName>
    </recommendedName>
</protein>
<evidence type="ECO:0000313" key="3">
    <source>
        <dbReference type="EMBL" id="GGM67622.1"/>
    </source>
</evidence>
<name>A0A8J3FVE7_9PSEU</name>
<dbReference type="InterPro" id="IPR056132">
    <property type="entry name" value="DUF7715"/>
</dbReference>
<dbReference type="Proteomes" id="UP000637578">
    <property type="component" value="Unassembled WGS sequence"/>
</dbReference>
<dbReference type="EMBL" id="BMMK01000022">
    <property type="protein sequence ID" value="GGM67622.1"/>
    <property type="molecule type" value="Genomic_DNA"/>
</dbReference>
<gene>
    <name evidence="3" type="ORF">GCM10012275_42740</name>
</gene>
<evidence type="ECO:0000313" key="4">
    <source>
        <dbReference type="Proteomes" id="UP000637578"/>
    </source>
</evidence>
<proteinExistence type="predicted"/>
<accession>A0A8J3FVE7</accession>
<organism evidence="3 4">
    <name type="scientific">Longimycelium tulufanense</name>
    <dbReference type="NCBI Taxonomy" id="907463"/>
    <lineage>
        <taxon>Bacteria</taxon>
        <taxon>Bacillati</taxon>
        <taxon>Actinomycetota</taxon>
        <taxon>Actinomycetes</taxon>
        <taxon>Pseudonocardiales</taxon>
        <taxon>Pseudonocardiaceae</taxon>
        <taxon>Longimycelium</taxon>
    </lineage>
</organism>
<reference evidence="3" key="2">
    <citation type="submission" date="2020-09" db="EMBL/GenBank/DDBJ databases">
        <authorList>
            <person name="Sun Q."/>
            <person name="Zhou Y."/>
        </authorList>
    </citation>
    <scope>NUCLEOTIDE SEQUENCE</scope>
    <source>
        <strain evidence="3">CGMCC 4.5737</strain>
    </source>
</reference>
<evidence type="ECO:0000259" key="2">
    <source>
        <dbReference type="Pfam" id="PF24831"/>
    </source>
</evidence>
<feature type="domain" description="DUF7715" evidence="2">
    <location>
        <begin position="4"/>
        <end position="132"/>
    </location>
</feature>
<comment type="caution">
    <text evidence="3">The sequence shown here is derived from an EMBL/GenBank/DDBJ whole genome shotgun (WGS) entry which is preliminary data.</text>
</comment>
<sequence length="138" mass="14879">MPMLKVLAATDRTQGQRPTDLHSATTGELVELTTTCDRDRDNPDGSCGCARAFTGLTSGKATTTAEVVERDLTVEQHTAALHDSLRRAGWNDNPNLATHAGECAAQIRALAAAWPTGTVIERRGNRFTVRAEKAHPTR</sequence>